<dbReference type="InterPro" id="IPR029034">
    <property type="entry name" value="Cystine-knot_cytokine"/>
</dbReference>
<dbReference type="GO" id="GO:0045596">
    <property type="term" value="P:negative regulation of cell differentiation"/>
    <property type="evidence" value="ECO:0007669"/>
    <property type="project" value="InterPro"/>
</dbReference>
<sequence>MDVKSLLLLSVNFALCVVTSSDESRGDGDPRGGDDFGLFAFGPSDVGQMSRPMLLPSRTHGAFSLPFREENYLYFPKQRDLKSARLHNILGSSFDPFWMSVKRPSSSSGSTTSDTGSLATRSSAVRNAATAAGRKLHAAARALNFTVLTDSGAAVTATEATVAFMTRWLRQKAECGVASSWHDLGSVFWPRWIRLNHCEESGGGGRGCSWPAGMSCAPAQSTHIKILAWHCYALRSASVDGQPPLQPLQKCSWRLVPYPLVTACTCGCGKHSTGHGWE</sequence>
<evidence type="ECO:0000256" key="1">
    <source>
        <dbReference type="ARBA" id="ARBA00004613"/>
    </source>
</evidence>
<feature type="chain" id="PRO_5029543097" evidence="7">
    <location>
        <begin position="22"/>
        <end position="278"/>
    </location>
</feature>
<comment type="subcellular location">
    <subcellularLocation>
        <location evidence="1">Secreted</location>
    </subcellularLocation>
</comment>
<dbReference type="GO" id="GO:0001649">
    <property type="term" value="P:osteoblast differentiation"/>
    <property type="evidence" value="ECO:0007669"/>
    <property type="project" value="TreeGrafter"/>
</dbReference>
<evidence type="ECO:0000313" key="8">
    <source>
        <dbReference type="EMBL" id="QOK36748.1"/>
    </source>
</evidence>
<keyword evidence="3" id="KW-0217">Developmental protein</keyword>
<dbReference type="InterPro" id="IPR008717">
    <property type="entry name" value="Noggin"/>
</dbReference>
<protein>
    <submittedName>
        <fullName evidence="8">Noggin D</fullName>
    </submittedName>
</protein>
<dbReference type="Gene3D" id="2.10.90.10">
    <property type="entry name" value="Cystine-knot cytokines"/>
    <property type="match status" value="1"/>
</dbReference>
<reference evidence="8" key="1">
    <citation type="journal article" date="2020" name="Commun. Biol.">
        <title>Discovery of four Noggin genes in lampreys suggests two rounds of ancient genome duplication.</title>
        <authorList>
            <person name="Ermakova G.V."/>
            <person name="Kucheryavyy A.V."/>
            <person name="Zaraisky A.G."/>
            <person name="Bayramov A.V."/>
        </authorList>
    </citation>
    <scope>NUCLEOTIDE SEQUENCE</scope>
</reference>
<dbReference type="GO" id="GO:0005615">
    <property type="term" value="C:extracellular space"/>
    <property type="evidence" value="ECO:0007669"/>
    <property type="project" value="TreeGrafter"/>
</dbReference>
<accession>A0A7L9K589</accession>
<keyword evidence="6" id="KW-0891">Chondrogenesis</keyword>
<dbReference type="Pfam" id="PF05806">
    <property type="entry name" value="Noggin"/>
    <property type="match status" value="1"/>
</dbReference>
<evidence type="ECO:0000256" key="3">
    <source>
        <dbReference type="ARBA" id="ARBA00022473"/>
    </source>
</evidence>
<dbReference type="PANTHER" id="PTHR10494">
    <property type="entry name" value="BONE MORPHOGENETIC PROTEIN INHIBITOR, NOGGIN"/>
    <property type="match status" value="1"/>
</dbReference>
<evidence type="ECO:0000256" key="2">
    <source>
        <dbReference type="ARBA" id="ARBA00007480"/>
    </source>
</evidence>
<name>A0A7L9K589_LETCA</name>
<proteinExistence type="evidence at transcript level"/>
<dbReference type="GO" id="GO:0009953">
    <property type="term" value="P:dorsal/ventral pattern formation"/>
    <property type="evidence" value="ECO:0007669"/>
    <property type="project" value="TreeGrafter"/>
</dbReference>
<evidence type="ECO:0000256" key="5">
    <source>
        <dbReference type="ARBA" id="ARBA00022729"/>
    </source>
</evidence>
<keyword evidence="5 7" id="KW-0732">Signal</keyword>
<evidence type="ECO:0000256" key="6">
    <source>
        <dbReference type="ARBA" id="ARBA00023188"/>
    </source>
</evidence>
<feature type="signal peptide" evidence="7">
    <location>
        <begin position="1"/>
        <end position="21"/>
    </location>
</feature>
<dbReference type="PANTHER" id="PTHR10494:SF6">
    <property type="entry name" value="NOGGIN"/>
    <property type="match status" value="1"/>
</dbReference>
<keyword evidence="4" id="KW-0964">Secreted</keyword>
<dbReference type="GO" id="GO:0030514">
    <property type="term" value="P:negative regulation of BMP signaling pathway"/>
    <property type="evidence" value="ECO:0007669"/>
    <property type="project" value="InterPro"/>
</dbReference>
<organism evidence="8">
    <name type="scientific">Lethenteron camtschaticum</name>
    <name type="common">Japanese lamprey</name>
    <name type="synonym">Lampetra japonica</name>
    <dbReference type="NCBI Taxonomy" id="980415"/>
    <lineage>
        <taxon>Eukaryota</taxon>
        <taxon>Metazoa</taxon>
        <taxon>Chordata</taxon>
        <taxon>Craniata</taxon>
        <taxon>Vertebrata</taxon>
        <taxon>Cyclostomata</taxon>
        <taxon>Hyperoartia</taxon>
        <taxon>Petromyzontiformes</taxon>
        <taxon>Petromyzontidae</taxon>
        <taxon>Lethenteron</taxon>
    </lineage>
</organism>
<dbReference type="Gene3D" id="1.10.287.520">
    <property type="entry name" value="Helix hairpin bin"/>
    <property type="match status" value="1"/>
</dbReference>
<evidence type="ECO:0000256" key="7">
    <source>
        <dbReference type="SAM" id="SignalP"/>
    </source>
</evidence>
<dbReference type="EMBL" id="MT653629">
    <property type="protein sequence ID" value="QOK36748.1"/>
    <property type="molecule type" value="mRNA"/>
</dbReference>
<comment type="similarity">
    <text evidence="2">Belongs to the noggin family.</text>
</comment>
<dbReference type="SUPFAM" id="SSF57501">
    <property type="entry name" value="Cystine-knot cytokines"/>
    <property type="match status" value="1"/>
</dbReference>
<evidence type="ECO:0000256" key="4">
    <source>
        <dbReference type="ARBA" id="ARBA00022525"/>
    </source>
</evidence>
<dbReference type="AlphaFoldDB" id="A0A7L9K589"/>
<dbReference type="GO" id="GO:0051216">
    <property type="term" value="P:cartilage development"/>
    <property type="evidence" value="ECO:0007669"/>
    <property type="project" value="UniProtKB-KW"/>
</dbReference>